<evidence type="ECO:0000313" key="1">
    <source>
        <dbReference type="EMBL" id="GLK77658.1"/>
    </source>
</evidence>
<proteinExistence type="predicted"/>
<reference evidence="1" key="2">
    <citation type="submission" date="2023-01" db="EMBL/GenBank/DDBJ databases">
        <authorList>
            <person name="Sun Q."/>
            <person name="Evtushenko L."/>
        </authorList>
    </citation>
    <scope>NUCLEOTIDE SEQUENCE</scope>
    <source>
        <strain evidence="1">VKM B-2555</strain>
    </source>
</reference>
<organism evidence="1 2">
    <name type="scientific">Methylopila jiangsuensis</name>
    <dbReference type="NCBI Taxonomy" id="586230"/>
    <lineage>
        <taxon>Bacteria</taxon>
        <taxon>Pseudomonadati</taxon>
        <taxon>Pseudomonadota</taxon>
        <taxon>Alphaproteobacteria</taxon>
        <taxon>Hyphomicrobiales</taxon>
        <taxon>Methylopilaceae</taxon>
        <taxon>Methylopila</taxon>
    </lineage>
</organism>
<keyword evidence="2" id="KW-1185">Reference proteome</keyword>
<evidence type="ECO:0000313" key="2">
    <source>
        <dbReference type="Proteomes" id="UP001143364"/>
    </source>
</evidence>
<sequence>MRNYDDLVRQAREQGHFKADQSKIPLTTAILGKLIVAAWAAENGRSDLPRRERVMAALLDRANDAPAEVRQVMHVDRRLTGPVIAEYSEYLASAQIDGLIKRYNPDYVRVAVEIDRATGADLLNDYRDRPAVVEWVKSVTRKLLEPRSARFVSEQHVRAST</sequence>
<name>A0A9W6JK38_9HYPH</name>
<dbReference type="RefSeq" id="WP_271205495.1">
    <property type="nucleotide sequence ID" value="NZ_BSFK01000016.1"/>
</dbReference>
<accession>A0A9W6JK38</accession>
<dbReference type="EMBL" id="BSFK01000016">
    <property type="protein sequence ID" value="GLK77658.1"/>
    <property type="molecule type" value="Genomic_DNA"/>
</dbReference>
<reference evidence="1" key="1">
    <citation type="journal article" date="2014" name="Int. J. Syst. Evol. Microbiol.">
        <title>Complete genome sequence of Corynebacterium casei LMG S-19264T (=DSM 44701T), isolated from a smear-ripened cheese.</title>
        <authorList>
            <consortium name="US DOE Joint Genome Institute (JGI-PGF)"/>
            <person name="Walter F."/>
            <person name="Albersmeier A."/>
            <person name="Kalinowski J."/>
            <person name="Ruckert C."/>
        </authorList>
    </citation>
    <scope>NUCLEOTIDE SEQUENCE</scope>
    <source>
        <strain evidence="1">VKM B-2555</strain>
    </source>
</reference>
<comment type="caution">
    <text evidence="1">The sequence shown here is derived from an EMBL/GenBank/DDBJ whole genome shotgun (WGS) entry which is preliminary data.</text>
</comment>
<dbReference type="Proteomes" id="UP001143364">
    <property type="component" value="Unassembled WGS sequence"/>
</dbReference>
<protein>
    <submittedName>
        <fullName evidence="1">Uncharacterized protein</fullName>
    </submittedName>
</protein>
<dbReference type="AlphaFoldDB" id="A0A9W6JK38"/>
<gene>
    <name evidence="1" type="ORF">GCM10008171_29120</name>
</gene>